<comment type="caution">
    <text evidence="1">The sequence shown here is derived from an EMBL/GenBank/DDBJ whole genome shotgun (WGS) entry which is preliminary data.</text>
</comment>
<dbReference type="AlphaFoldDB" id="A0AAJ1Z2U7"/>
<dbReference type="RefSeq" id="WP_033797346.1">
    <property type="nucleotide sequence ID" value="NZ_CM000743.1"/>
</dbReference>
<keyword evidence="1" id="KW-0255">Endonuclease</keyword>
<reference evidence="1" key="2">
    <citation type="submission" date="2019-07" db="EMBL/GenBank/DDBJ databases">
        <title>Phylogenomic Reclassification of ATCC Bacillus Strains and Various Taxa within the Genus Bacillus.</title>
        <authorList>
            <person name="Riojas M.A."/>
            <person name="Frank A.M."/>
            <person name="Fenn S.L."/>
            <person name="King S.P."/>
            <person name="Brower S.M."/>
            <person name="Hazbon M.H."/>
        </authorList>
    </citation>
    <scope>NUCLEOTIDE SEQUENCE</scope>
    <source>
        <strain evidence="1">NR-12239</strain>
    </source>
</reference>
<dbReference type="EMBL" id="VLYX01000074">
    <property type="protein sequence ID" value="MDR4329564.1"/>
    <property type="molecule type" value="Genomic_DNA"/>
</dbReference>
<keyword evidence="1" id="KW-0378">Hydrolase</keyword>
<dbReference type="Gene3D" id="1.10.30.50">
    <property type="match status" value="1"/>
</dbReference>
<reference evidence="2 3" key="1">
    <citation type="submission" date="2017-09" db="EMBL/GenBank/DDBJ databases">
        <title>Large-scale bioinformatics analysis of Bacillus genomes uncovers conserved roles of natural products in bacterial physiology.</title>
        <authorList>
            <consortium name="Agbiome Team Llc"/>
            <person name="Bleich R.M."/>
            <person name="Grubbs K.J."/>
            <person name="Santa Maria K.C."/>
            <person name="Allen S.E."/>
            <person name="Farag S."/>
            <person name="Shank E.A."/>
            <person name="Bowers A."/>
        </authorList>
    </citation>
    <scope>NUCLEOTIDE SEQUENCE [LARGE SCALE GENOMIC DNA]</scope>
    <source>
        <strain evidence="2 3">AFS037265</strain>
    </source>
</reference>
<keyword evidence="1" id="KW-0540">Nuclease</keyword>
<evidence type="ECO:0000313" key="4">
    <source>
        <dbReference type="Proteomes" id="UP001248134"/>
    </source>
</evidence>
<sequence>MAKKYAKRFYKSLAWKKCRASYILSTLDGMCEHCKEEPGYIVDHIVEITPENINNPDITSNHDNLKYLCLPCHNTKTFGKSVLIREDVMFDENGEKITSPFKKNSNVSS</sequence>
<dbReference type="Proteomes" id="UP000221918">
    <property type="component" value="Unassembled WGS sequence"/>
</dbReference>
<proteinExistence type="predicted"/>
<dbReference type="InterPro" id="IPR003615">
    <property type="entry name" value="HNH_nuc"/>
</dbReference>
<gene>
    <name evidence="2" type="ORF">COF81_20090</name>
    <name evidence="1" type="ORF">FOS08_28165</name>
</gene>
<evidence type="ECO:0000313" key="3">
    <source>
        <dbReference type="Proteomes" id="UP000221918"/>
    </source>
</evidence>
<dbReference type="EMBL" id="NUTL01000087">
    <property type="protein sequence ID" value="PHE92340.1"/>
    <property type="molecule type" value="Genomic_DNA"/>
</dbReference>
<name>A0AAJ1Z2U7_9BACI</name>
<dbReference type="CDD" id="cd00085">
    <property type="entry name" value="HNHc"/>
    <property type="match status" value="1"/>
</dbReference>
<accession>A0AAJ1Z2U7</accession>
<protein>
    <submittedName>
        <fullName evidence="1">HNH endonuclease</fullName>
    </submittedName>
</protein>
<dbReference type="GO" id="GO:0004519">
    <property type="term" value="F:endonuclease activity"/>
    <property type="evidence" value="ECO:0007669"/>
    <property type="project" value="UniProtKB-KW"/>
</dbReference>
<evidence type="ECO:0000313" key="1">
    <source>
        <dbReference type="EMBL" id="MDR4329564.1"/>
    </source>
</evidence>
<dbReference type="Proteomes" id="UP001248134">
    <property type="component" value="Unassembled WGS sequence"/>
</dbReference>
<evidence type="ECO:0000313" key="2">
    <source>
        <dbReference type="EMBL" id="PHE92340.1"/>
    </source>
</evidence>
<organism evidence="1 4">
    <name type="scientific">Bacillus pseudomycoides</name>
    <dbReference type="NCBI Taxonomy" id="64104"/>
    <lineage>
        <taxon>Bacteria</taxon>
        <taxon>Bacillati</taxon>
        <taxon>Bacillota</taxon>
        <taxon>Bacilli</taxon>
        <taxon>Bacillales</taxon>
        <taxon>Bacillaceae</taxon>
        <taxon>Bacillus</taxon>
        <taxon>Bacillus cereus group</taxon>
    </lineage>
</organism>